<dbReference type="InterPro" id="IPR054585">
    <property type="entry name" value="NDH2-like_C"/>
</dbReference>
<evidence type="ECO:0000256" key="7">
    <source>
        <dbReference type="ARBA" id="ARBA00023027"/>
    </source>
</evidence>
<keyword evidence="9" id="KW-0812">Transmembrane</keyword>
<dbReference type="InterPro" id="IPR045024">
    <property type="entry name" value="NDH-2"/>
</dbReference>
<comment type="similarity">
    <text evidence="1">Belongs to the NADH dehydrogenase family.</text>
</comment>
<evidence type="ECO:0000256" key="5">
    <source>
        <dbReference type="ARBA" id="ARBA00022946"/>
    </source>
</evidence>
<evidence type="ECO:0000256" key="6">
    <source>
        <dbReference type="ARBA" id="ARBA00023002"/>
    </source>
</evidence>
<protein>
    <recommendedName>
        <fullName evidence="2">NADH:ubiquinone reductase (non-electrogenic)</fullName>
        <ecNumber evidence="2">1.6.5.9</ecNumber>
    </recommendedName>
</protein>
<keyword evidence="9" id="KW-1133">Transmembrane helix</keyword>
<dbReference type="SUPFAM" id="SSF51905">
    <property type="entry name" value="FAD/NAD(P)-binding domain"/>
    <property type="match status" value="2"/>
</dbReference>
<evidence type="ECO:0000313" key="12">
    <source>
        <dbReference type="EMBL" id="MCD8739025.1"/>
    </source>
</evidence>
<dbReference type="Pfam" id="PF22366">
    <property type="entry name" value="NDH2_C"/>
    <property type="match status" value="1"/>
</dbReference>
<evidence type="ECO:0000256" key="4">
    <source>
        <dbReference type="ARBA" id="ARBA00022827"/>
    </source>
</evidence>
<organism evidence="12 13">
    <name type="scientific">Mucilaginibacter roseus</name>
    <dbReference type="NCBI Taxonomy" id="1528868"/>
    <lineage>
        <taxon>Bacteria</taxon>
        <taxon>Pseudomonadati</taxon>
        <taxon>Bacteroidota</taxon>
        <taxon>Sphingobacteriia</taxon>
        <taxon>Sphingobacteriales</taxon>
        <taxon>Sphingobacteriaceae</taxon>
        <taxon>Mucilaginibacter</taxon>
    </lineage>
</organism>
<reference evidence="12 13" key="1">
    <citation type="submission" date="2021-12" db="EMBL/GenBank/DDBJ databases">
        <title>Mucilaginibacter roseus genome.</title>
        <authorList>
            <person name="Ferreira J.R."/>
            <person name="Newman J.D."/>
        </authorList>
    </citation>
    <scope>NUCLEOTIDE SEQUENCE [LARGE SCALE GENOMIC DNA]</scope>
    <source>
        <strain evidence="12 13">LMG 28454</strain>
    </source>
</reference>
<dbReference type="Gene3D" id="3.50.50.100">
    <property type="match status" value="1"/>
</dbReference>
<evidence type="ECO:0000259" key="11">
    <source>
        <dbReference type="Pfam" id="PF22366"/>
    </source>
</evidence>
<evidence type="ECO:0000256" key="2">
    <source>
        <dbReference type="ARBA" id="ARBA00012637"/>
    </source>
</evidence>
<keyword evidence="6" id="KW-0560">Oxidoreductase</keyword>
<keyword evidence="13" id="KW-1185">Reference proteome</keyword>
<keyword evidence="7" id="KW-0520">NAD</keyword>
<dbReference type="InterPro" id="IPR036188">
    <property type="entry name" value="FAD/NAD-bd_sf"/>
</dbReference>
<name>A0ABS8TZ10_9SPHI</name>
<feature type="transmembrane region" description="Helical" evidence="9">
    <location>
        <begin position="374"/>
        <end position="396"/>
    </location>
</feature>
<comment type="catalytic activity">
    <reaction evidence="8">
        <text>a quinone + NADH + H(+) = a quinol + NAD(+)</text>
        <dbReference type="Rhea" id="RHEA:46160"/>
        <dbReference type="ChEBI" id="CHEBI:15378"/>
        <dbReference type="ChEBI" id="CHEBI:24646"/>
        <dbReference type="ChEBI" id="CHEBI:57540"/>
        <dbReference type="ChEBI" id="CHEBI:57945"/>
        <dbReference type="ChEBI" id="CHEBI:132124"/>
        <dbReference type="EC" id="1.6.5.9"/>
    </reaction>
</comment>
<accession>A0ABS8TZ10</accession>
<feature type="domain" description="FAD/NAD(P)-binding" evidence="10">
    <location>
        <begin position="10"/>
        <end position="330"/>
    </location>
</feature>
<gene>
    <name evidence="12" type="ORF">LT679_00300</name>
</gene>
<keyword evidence="3" id="KW-0285">Flavoprotein</keyword>
<dbReference type="PANTHER" id="PTHR43706">
    <property type="entry name" value="NADH DEHYDROGENASE"/>
    <property type="match status" value="1"/>
</dbReference>
<dbReference type="Pfam" id="PF07992">
    <property type="entry name" value="Pyr_redox_2"/>
    <property type="match status" value="1"/>
</dbReference>
<keyword evidence="5" id="KW-0809">Transit peptide</keyword>
<dbReference type="PRINTS" id="PR00368">
    <property type="entry name" value="FADPNR"/>
</dbReference>
<dbReference type="InterPro" id="IPR023753">
    <property type="entry name" value="FAD/NAD-binding_dom"/>
</dbReference>
<evidence type="ECO:0000256" key="3">
    <source>
        <dbReference type="ARBA" id="ARBA00022630"/>
    </source>
</evidence>
<dbReference type="Proteomes" id="UP001199919">
    <property type="component" value="Unassembled WGS sequence"/>
</dbReference>
<evidence type="ECO:0000256" key="1">
    <source>
        <dbReference type="ARBA" id="ARBA00005272"/>
    </source>
</evidence>
<evidence type="ECO:0000256" key="9">
    <source>
        <dbReference type="SAM" id="Phobius"/>
    </source>
</evidence>
<proteinExistence type="inferred from homology"/>
<dbReference type="EC" id="1.6.5.9" evidence="2"/>
<evidence type="ECO:0000259" key="10">
    <source>
        <dbReference type="Pfam" id="PF07992"/>
    </source>
</evidence>
<keyword evidence="9" id="KW-0472">Membrane</keyword>
<comment type="caution">
    <text evidence="12">The sequence shown here is derived from an EMBL/GenBank/DDBJ whole genome shotgun (WGS) entry which is preliminary data.</text>
</comment>
<dbReference type="RefSeq" id="WP_232174900.1">
    <property type="nucleotide sequence ID" value="NZ_JAJPWV010000001.1"/>
</dbReference>
<dbReference type="PRINTS" id="PR00411">
    <property type="entry name" value="PNDRDTASEI"/>
</dbReference>
<dbReference type="EMBL" id="JAJPWV010000001">
    <property type="protein sequence ID" value="MCD8739025.1"/>
    <property type="molecule type" value="Genomic_DNA"/>
</dbReference>
<dbReference type="PANTHER" id="PTHR43706:SF47">
    <property type="entry name" value="EXTERNAL NADH-UBIQUINONE OXIDOREDUCTASE 1, MITOCHONDRIAL-RELATED"/>
    <property type="match status" value="1"/>
</dbReference>
<keyword evidence="4" id="KW-0274">FAD</keyword>
<evidence type="ECO:0000256" key="8">
    <source>
        <dbReference type="ARBA" id="ARBA00047599"/>
    </source>
</evidence>
<sequence length="424" mass="47303">MSKMNNAYKEVVIIGGGFAGVNLAKSLADEDGIHVTLVDKNNYNFFPPLLYQVATGFLEVSNITYPFRKMFARKKNIRFRMAELIEIDAEHNTVILNNGKLIYDYLVLATGTESNYFGIDNIKRSALTMKTIDDAVNIRNFFLLQAERATLQSDPVERAKLSNIVIAGGGPTGVELAGMIAQTRKKVQEAEYPELKGEHPAIYLVDALDVVLAPMSEKSQRYTKDTLINMGVNVMLGKQVKDYIHDAVIFSDGSSIPTKSLIWTAGVMARTFAGLPESSYGRGNRLRVDAYNAVIGLRNIYAIGDTCIQTTDPDFGNGHPQLAQVAIQQGKNLAANLKAMQSDAKTKPFSYNDKGSMAIIGRYKAVAEIPRPKFFFRGFLAWSAWLFVHLFSLVSFQNKIKTIHNWFISFLTNDQSMRIIERPK</sequence>
<evidence type="ECO:0000313" key="13">
    <source>
        <dbReference type="Proteomes" id="UP001199919"/>
    </source>
</evidence>
<feature type="domain" description="External alternative NADH-ubiquinone oxidoreductase-like C-terminal" evidence="11">
    <location>
        <begin position="354"/>
        <end position="412"/>
    </location>
</feature>